<dbReference type="Proteomes" id="UP001221142">
    <property type="component" value="Unassembled WGS sequence"/>
</dbReference>
<gene>
    <name evidence="1" type="ORF">FB45DRAFT_1026296</name>
</gene>
<comment type="caution">
    <text evidence="1">The sequence shown here is derived from an EMBL/GenBank/DDBJ whole genome shotgun (WGS) entry which is preliminary data.</text>
</comment>
<proteinExistence type="predicted"/>
<dbReference type="AlphaFoldDB" id="A0AAD7C0F3"/>
<reference evidence="1" key="1">
    <citation type="submission" date="2023-03" db="EMBL/GenBank/DDBJ databases">
        <title>Massive genome expansion in bonnet fungi (Mycena s.s.) driven by repeated elements and novel gene families across ecological guilds.</title>
        <authorList>
            <consortium name="Lawrence Berkeley National Laboratory"/>
            <person name="Harder C.B."/>
            <person name="Miyauchi S."/>
            <person name="Viragh M."/>
            <person name="Kuo A."/>
            <person name="Thoen E."/>
            <person name="Andreopoulos B."/>
            <person name="Lu D."/>
            <person name="Skrede I."/>
            <person name="Drula E."/>
            <person name="Henrissat B."/>
            <person name="Morin E."/>
            <person name="Kohler A."/>
            <person name="Barry K."/>
            <person name="LaButti K."/>
            <person name="Morin E."/>
            <person name="Salamov A."/>
            <person name="Lipzen A."/>
            <person name="Mereny Z."/>
            <person name="Hegedus B."/>
            <person name="Baldrian P."/>
            <person name="Stursova M."/>
            <person name="Weitz H."/>
            <person name="Taylor A."/>
            <person name="Grigoriev I.V."/>
            <person name="Nagy L.G."/>
            <person name="Martin F."/>
            <person name="Kauserud H."/>
        </authorList>
    </citation>
    <scope>NUCLEOTIDE SEQUENCE</scope>
    <source>
        <strain evidence="1">9284</strain>
    </source>
</reference>
<evidence type="ECO:0000313" key="2">
    <source>
        <dbReference type="Proteomes" id="UP001221142"/>
    </source>
</evidence>
<name>A0AAD7C0F3_9AGAR</name>
<dbReference type="EMBL" id="JARKIF010000007">
    <property type="protein sequence ID" value="KAJ7635413.1"/>
    <property type="molecule type" value="Genomic_DNA"/>
</dbReference>
<accession>A0AAD7C0F3</accession>
<evidence type="ECO:0000313" key="1">
    <source>
        <dbReference type="EMBL" id="KAJ7635413.1"/>
    </source>
</evidence>
<organism evidence="1 2">
    <name type="scientific">Roridomyces roridus</name>
    <dbReference type="NCBI Taxonomy" id="1738132"/>
    <lineage>
        <taxon>Eukaryota</taxon>
        <taxon>Fungi</taxon>
        <taxon>Dikarya</taxon>
        <taxon>Basidiomycota</taxon>
        <taxon>Agaricomycotina</taxon>
        <taxon>Agaricomycetes</taxon>
        <taxon>Agaricomycetidae</taxon>
        <taxon>Agaricales</taxon>
        <taxon>Marasmiineae</taxon>
        <taxon>Mycenaceae</taxon>
        <taxon>Roridomyces</taxon>
    </lineage>
</organism>
<sequence length="227" mass="24510">MLAVWDSPSVNIHCTSISRIAHSSSLESWRTRHPPNPAVTPSTPSTLLPPLGAYISHEGTMTWRPSIWRYPSSRAGDLIYSTSEWCARSWDLDTGVWAQHWRAAGVAVISSGRRGGQSDPVVVVLLLTPLFANPSPDAFCTGTAHTYVQMPVKAPNPQGSSTSTARVDTMTWRASVWRLPSFRACGASSSTFPNAILPLPSAAPLDAQDDTLFARSRACVGPRRAVA</sequence>
<protein>
    <submittedName>
        <fullName evidence="1">Uncharacterized protein</fullName>
    </submittedName>
</protein>
<keyword evidence="2" id="KW-1185">Reference proteome</keyword>